<dbReference type="Gene3D" id="1.10.472.80">
    <property type="entry name" value="Ypt/Rab-GAP domain of gyp1p, domain 3"/>
    <property type="match status" value="1"/>
</dbReference>
<proteinExistence type="predicted"/>
<dbReference type="EMBL" id="LODT01000051">
    <property type="protein sequence ID" value="KYQ88275.1"/>
    <property type="molecule type" value="Genomic_DNA"/>
</dbReference>
<feature type="compositionally biased region" description="Basic and acidic residues" evidence="3">
    <location>
        <begin position="264"/>
        <end position="277"/>
    </location>
</feature>
<feature type="region of interest" description="Disordered" evidence="3">
    <location>
        <begin position="656"/>
        <end position="727"/>
    </location>
</feature>
<evidence type="ECO:0000259" key="4">
    <source>
        <dbReference type="PROSITE" id="PS50086"/>
    </source>
</evidence>
<organism evidence="5 6">
    <name type="scientific">Tieghemostelium lacteum</name>
    <name type="common">Slime mold</name>
    <name type="synonym">Dictyostelium lacteum</name>
    <dbReference type="NCBI Taxonomy" id="361077"/>
    <lineage>
        <taxon>Eukaryota</taxon>
        <taxon>Amoebozoa</taxon>
        <taxon>Evosea</taxon>
        <taxon>Eumycetozoa</taxon>
        <taxon>Dictyostelia</taxon>
        <taxon>Dictyosteliales</taxon>
        <taxon>Raperosteliaceae</taxon>
        <taxon>Tieghemostelium</taxon>
    </lineage>
</organism>
<protein>
    <submittedName>
        <fullName evidence="5">RabGAP/TBC domain-containing protein</fullName>
    </submittedName>
</protein>
<dbReference type="Pfam" id="PF00566">
    <property type="entry name" value="RabGAP-TBC"/>
    <property type="match status" value="2"/>
</dbReference>
<feature type="compositionally biased region" description="Pro residues" evidence="3">
    <location>
        <begin position="689"/>
        <end position="699"/>
    </location>
</feature>
<reference evidence="5 6" key="1">
    <citation type="submission" date="2015-12" db="EMBL/GenBank/DDBJ databases">
        <title>Dictyostelia acquired genes for synthesis and detection of signals that induce cell-type specialization by lateral gene transfer from prokaryotes.</title>
        <authorList>
            <person name="Gloeckner G."/>
            <person name="Schaap P."/>
        </authorList>
    </citation>
    <scope>NUCLEOTIDE SEQUENCE [LARGE SCALE GENOMIC DNA]</scope>
    <source>
        <strain evidence="5 6">TK</strain>
    </source>
</reference>
<feature type="region of interest" description="Disordered" evidence="3">
    <location>
        <begin position="513"/>
        <end position="561"/>
    </location>
</feature>
<dbReference type="STRING" id="361077.A0A151Z2U1"/>
<dbReference type="SMART" id="SM00164">
    <property type="entry name" value="TBC"/>
    <property type="match status" value="1"/>
</dbReference>
<feature type="compositionally biased region" description="Polar residues" evidence="3">
    <location>
        <begin position="545"/>
        <end position="555"/>
    </location>
</feature>
<keyword evidence="1" id="KW-0343">GTPase activation</keyword>
<feature type="region of interest" description="Disordered" evidence="3">
    <location>
        <begin position="489"/>
        <end position="508"/>
    </location>
</feature>
<name>A0A151Z2U1_TIELA</name>
<evidence type="ECO:0000256" key="2">
    <source>
        <dbReference type="ARBA" id="ARBA00043879"/>
    </source>
</evidence>
<comment type="function">
    <text evidence="2">May act as a GTPase-activating protein for Rab family protein(s).</text>
</comment>
<dbReference type="FunFam" id="1.10.8.270:FF:000011">
    <property type="entry name" value="TBC1 domain family member 5"/>
    <property type="match status" value="1"/>
</dbReference>
<dbReference type="InterPro" id="IPR035969">
    <property type="entry name" value="Rab-GAP_TBC_sf"/>
</dbReference>
<feature type="compositionally biased region" description="Polar residues" evidence="3">
    <location>
        <begin position="489"/>
        <end position="502"/>
    </location>
</feature>
<dbReference type="AlphaFoldDB" id="A0A151Z2U1"/>
<dbReference type="PROSITE" id="PS50086">
    <property type="entry name" value="TBC_RABGAP"/>
    <property type="match status" value="1"/>
</dbReference>
<evidence type="ECO:0000313" key="5">
    <source>
        <dbReference type="EMBL" id="KYQ88275.1"/>
    </source>
</evidence>
<feature type="compositionally biased region" description="Polar residues" evidence="3">
    <location>
        <begin position="513"/>
        <end position="522"/>
    </location>
</feature>
<dbReference type="PANTHER" id="PTHR22957:SF337">
    <property type="entry name" value="TBC1 DOMAIN FAMILY MEMBER 5"/>
    <property type="match status" value="1"/>
</dbReference>
<feature type="domain" description="Rab-GAP TBC" evidence="4">
    <location>
        <begin position="94"/>
        <end position="423"/>
    </location>
</feature>
<accession>A0A151Z2U1</accession>
<feature type="region of interest" description="Disordered" evidence="3">
    <location>
        <begin position="264"/>
        <end position="285"/>
    </location>
</feature>
<dbReference type="InterPro" id="IPR000195">
    <property type="entry name" value="Rab-GAP-TBC_dom"/>
</dbReference>
<dbReference type="SUPFAM" id="SSF47923">
    <property type="entry name" value="Ypt/Rab-GAP domain of gyp1p"/>
    <property type="match status" value="2"/>
</dbReference>
<evidence type="ECO:0000256" key="3">
    <source>
        <dbReference type="SAM" id="MobiDB-lite"/>
    </source>
</evidence>
<dbReference type="PANTHER" id="PTHR22957">
    <property type="entry name" value="TBC1 DOMAIN FAMILY MEMBER GTPASE-ACTIVATING PROTEIN"/>
    <property type="match status" value="1"/>
</dbReference>
<dbReference type="Proteomes" id="UP000076078">
    <property type="component" value="Unassembled WGS sequence"/>
</dbReference>
<feature type="compositionally biased region" description="Polar residues" evidence="3">
    <location>
        <begin position="656"/>
        <end position="676"/>
    </location>
</feature>
<sequence length="798" mass="91916">MDLLEEETIVNHQQDNEIKQIPIEETNINVEQSQEEQQPQHQQEEQLLEEDIQSRKIRKWKEEFNQLLLKEVNNGYIVNMEYVQSMSKGHGIFESDSTTRGIMWRLWLGCLDQDSTELWVEKTNRLRKRYDTLKKSHIVNPRSSDSATTSTQEKKSSSSNVNSMFDDPLSTDKNSIWNQFFENEGTQKEIGHDISRTYPGISFFERLDIQDSMTRILFIFSKQYPKIKYIQGMNEIVAPILYVLYHDSHWFDDRDVYQPVDLDHYTPQEKQPPRPDDAEYPQNPVPYPIDDISENLGTFLRNPEFFEHDSYFLFESLMNVIGKWFKSPPSKELPPPRVTGKYKEIYDLSEKEASEQAVNLVVVDECIKMFADIQYIEPVLYNYLKELSIEPHLYALRWIRILLAQVFPLSSLLGIWDSLFKDQVTNLLNYICISMLLNIKDRIIGRDYSECLQVLFHYPIHIQDHYSLITQAYQIRDRIAILKKDANGQSPTRDLVQKSSPPQLMRPRVYPSSFTQSIQPPKSNIVTTNSTPPSTSSSPSIPTSQTGINGNSTPPLSQSASLNNSNNSISYNTGYNTSGLLSSISSTVTSTLKQIINNLNVDMEPNIKEIEHNQNHVSKRLERLVYTLETIRTPENSETIQSVQEELKLIKNLISPTTVPTGQNRPTSPKLTTNTVVHKPQPQRTQQPQPQPQPLPQPLPQHIQPTAPTNTLNGDENESEFRTTINTGPKVQALKNFTLPNIEIHEDDLTEVKTEYSTNHKEDSDDDDELDSIQQEINFMNIVNSNLGFGSNKKKDIY</sequence>
<feature type="compositionally biased region" description="Low complexity" evidence="3">
    <location>
        <begin position="523"/>
        <end position="544"/>
    </location>
</feature>
<feature type="region of interest" description="Disordered" evidence="3">
    <location>
        <begin position="138"/>
        <end position="167"/>
    </location>
</feature>
<dbReference type="OMA" id="RDYSECL"/>
<dbReference type="InParanoid" id="A0A151Z2U1"/>
<gene>
    <name evidence="5" type="ORF">DLAC_10966</name>
</gene>
<dbReference type="OrthoDB" id="27140at2759"/>
<dbReference type="GO" id="GO:0005737">
    <property type="term" value="C:cytoplasm"/>
    <property type="evidence" value="ECO:0007669"/>
    <property type="project" value="UniProtKB-ARBA"/>
</dbReference>
<dbReference type="Gene3D" id="1.10.8.270">
    <property type="entry name" value="putative rabgap domain of human tbc1 domain family member 14 like domains"/>
    <property type="match status" value="1"/>
</dbReference>
<keyword evidence="6" id="KW-1185">Reference proteome</keyword>
<comment type="caution">
    <text evidence="5">The sequence shown here is derived from an EMBL/GenBank/DDBJ whole genome shotgun (WGS) entry which is preliminary data.</text>
</comment>
<evidence type="ECO:0000313" key="6">
    <source>
        <dbReference type="Proteomes" id="UP000076078"/>
    </source>
</evidence>
<evidence type="ECO:0000256" key="1">
    <source>
        <dbReference type="ARBA" id="ARBA00022468"/>
    </source>
</evidence>
<dbReference type="GO" id="GO:0005096">
    <property type="term" value="F:GTPase activator activity"/>
    <property type="evidence" value="ECO:0007669"/>
    <property type="project" value="UniProtKB-KW"/>
</dbReference>
<dbReference type="FunCoup" id="A0A151Z2U1">
    <property type="interactions" value="738"/>
</dbReference>